<accession>A0A3P6RGW2</accession>
<evidence type="ECO:0000313" key="2">
    <source>
        <dbReference type="Proteomes" id="UP000271098"/>
    </source>
</evidence>
<gene>
    <name evidence="1" type="ORF">GPUH_LOCUS6236</name>
</gene>
<dbReference type="Proteomes" id="UP000271098">
    <property type="component" value="Unassembled WGS sequence"/>
</dbReference>
<proteinExistence type="predicted"/>
<keyword evidence="2" id="KW-1185">Reference proteome</keyword>
<organism evidence="1 2">
    <name type="scientific">Gongylonema pulchrum</name>
    <dbReference type="NCBI Taxonomy" id="637853"/>
    <lineage>
        <taxon>Eukaryota</taxon>
        <taxon>Metazoa</taxon>
        <taxon>Ecdysozoa</taxon>
        <taxon>Nematoda</taxon>
        <taxon>Chromadorea</taxon>
        <taxon>Rhabditida</taxon>
        <taxon>Spirurina</taxon>
        <taxon>Spiruromorpha</taxon>
        <taxon>Spiruroidea</taxon>
        <taxon>Gongylonematidae</taxon>
        <taxon>Gongylonema</taxon>
    </lineage>
</organism>
<reference evidence="1 2" key="1">
    <citation type="submission" date="2018-11" db="EMBL/GenBank/DDBJ databases">
        <authorList>
            <consortium name="Pathogen Informatics"/>
        </authorList>
    </citation>
    <scope>NUCLEOTIDE SEQUENCE [LARGE SCALE GENOMIC DNA]</scope>
</reference>
<name>A0A3P6RGW2_9BILA</name>
<sequence>MDVVQAYMSHIQHNAELAVRRLLKEVELPFKLSELESATLLISVDAFFFRVASKEKNEKGLTKLHAMDLMDDGTPICLTIEIDEKTVGLYVAFCKGFGKFRLRVKTAFFFFEDKPDSLSNSSRLSLAPCL</sequence>
<dbReference type="EMBL" id="UYRT01014380">
    <property type="protein sequence ID" value="VDK53950.1"/>
    <property type="molecule type" value="Genomic_DNA"/>
</dbReference>
<dbReference type="OrthoDB" id="3643at2759"/>
<dbReference type="AlphaFoldDB" id="A0A3P6RGW2"/>
<protein>
    <submittedName>
        <fullName evidence="1">Uncharacterized protein</fullName>
    </submittedName>
</protein>
<evidence type="ECO:0000313" key="1">
    <source>
        <dbReference type="EMBL" id="VDK53950.1"/>
    </source>
</evidence>